<evidence type="ECO:0000256" key="1">
    <source>
        <dbReference type="SAM" id="Coils"/>
    </source>
</evidence>
<dbReference type="EMBL" id="JANBOH010000527">
    <property type="protein sequence ID" value="KAJ1641980.1"/>
    <property type="molecule type" value="Genomic_DNA"/>
</dbReference>
<dbReference type="Proteomes" id="UP001145021">
    <property type="component" value="Unassembled WGS sequence"/>
</dbReference>
<evidence type="ECO:0000313" key="3">
    <source>
        <dbReference type="Proteomes" id="UP001145021"/>
    </source>
</evidence>
<feature type="coiled-coil region" evidence="1">
    <location>
        <begin position="76"/>
        <end position="103"/>
    </location>
</feature>
<keyword evidence="3" id="KW-1185">Reference proteome</keyword>
<comment type="caution">
    <text evidence="2">The sequence shown here is derived from an EMBL/GenBank/DDBJ whole genome shotgun (WGS) entry which is preliminary data.</text>
</comment>
<dbReference type="AlphaFoldDB" id="A0A9W7XGC3"/>
<protein>
    <submittedName>
        <fullName evidence="2">Uncharacterized protein</fullName>
    </submittedName>
</protein>
<name>A0A9W7XGC3_9FUNG</name>
<organism evidence="2 3">
    <name type="scientific">Coemansia asiatica</name>
    <dbReference type="NCBI Taxonomy" id="1052880"/>
    <lineage>
        <taxon>Eukaryota</taxon>
        <taxon>Fungi</taxon>
        <taxon>Fungi incertae sedis</taxon>
        <taxon>Zoopagomycota</taxon>
        <taxon>Kickxellomycotina</taxon>
        <taxon>Kickxellomycetes</taxon>
        <taxon>Kickxellales</taxon>
        <taxon>Kickxellaceae</taxon>
        <taxon>Coemansia</taxon>
    </lineage>
</organism>
<reference evidence="2" key="1">
    <citation type="submission" date="2022-07" db="EMBL/GenBank/DDBJ databases">
        <title>Phylogenomic reconstructions and comparative analyses of Kickxellomycotina fungi.</title>
        <authorList>
            <person name="Reynolds N.K."/>
            <person name="Stajich J.E."/>
            <person name="Barry K."/>
            <person name="Grigoriev I.V."/>
            <person name="Crous P."/>
            <person name="Smith M.E."/>
        </authorList>
    </citation>
    <scope>NUCLEOTIDE SEQUENCE</scope>
    <source>
        <strain evidence="2">NBRC 105413</strain>
    </source>
</reference>
<evidence type="ECO:0000313" key="2">
    <source>
        <dbReference type="EMBL" id="KAJ1641980.1"/>
    </source>
</evidence>
<proteinExistence type="predicted"/>
<keyword evidence="1" id="KW-0175">Coiled coil</keyword>
<gene>
    <name evidence="2" type="ORF">LPJ64_006126</name>
</gene>
<sequence>MSAANTNAERHSRAALMDIYKAERSWDGWNSDGLAIANDLINLVLQAHNSQEPSVWHPSILPQFPDLADRYLEATLAEAYKKLEQLEHKISMMSRQIERMQAAGESLLKILPPKNSTAADTFRQPFATGTLQWYADLTFRACKVYREAVDMRVTHIDELRASIIVLGSVDRLGNRLDSEEQMAKLSCWLHSPGLKNAFLLDSKSSSLMLSDFDDLLKAELCIEEI</sequence>
<accession>A0A9W7XGC3</accession>